<dbReference type="PROSITE" id="PS00671">
    <property type="entry name" value="D_2_HYDROXYACID_DH_3"/>
    <property type="match status" value="1"/>
</dbReference>
<dbReference type="InterPro" id="IPR029753">
    <property type="entry name" value="D-isomer_DH_CS"/>
</dbReference>
<dbReference type="InterPro" id="IPR029752">
    <property type="entry name" value="D-isomer_DH_CS1"/>
</dbReference>
<feature type="domain" description="D-isomer specific 2-hydroxyacid dehydrogenase catalytic" evidence="5">
    <location>
        <begin position="5"/>
        <end position="330"/>
    </location>
</feature>
<evidence type="ECO:0000259" key="6">
    <source>
        <dbReference type="Pfam" id="PF02826"/>
    </source>
</evidence>
<evidence type="ECO:0000256" key="4">
    <source>
        <dbReference type="RuleBase" id="RU003719"/>
    </source>
</evidence>
<evidence type="ECO:0008006" key="9">
    <source>
        <dbReference type="Google" id="ProtNLM"/>
    </source>
</evidence>
<evidence type="ECO:0000256" key="2">
    <source>
        <dbReference type="ARBA" id="ARBA00023002"/>
    </source>
</evidence>
<evidence type="ECO:0000313" key="7">
    <source>
        <dbReference type="EMBL" id="KAF1836083.1"/>
    </source>
</evidence>
<dbReference type="Proteomes" id="UP000800040">
    <property type="component" value="Unassembled WGS sequence"/>
</dbReference>
<protein>
    <recommendedName>
        <fullName evidence="9">D-lactate dehydrogenase</fullName>
    </recommendedName>
</protein>
<keyword evidence="3" id="KW-0520">NAD</keyword>
<dbReference type="EMBL" id="ML975278">
    <property type="protein sequence ID" value="KAF1836083.1"/>
    <property type="molecule type" value="Genomic_DNA"/>
</dbReference>
<dbReference type="Pfam" id="PF00389">
    <property type="entry name" value="2-Hacid_dh"/>
    <property type="match status" value="1"/>
</dbReference>
<dbReference type="InterPro" id="IPR006139">
    <property type="entry name" value="D-isomer_2_OHA_DH_cat_dom"/>
</dbReference>
<evidence type="ECO:0000256" key="3">
    <source>
        <dbReference type="ARBA" id="ARBA00023027"/>
    </source>
</evidence>
<evidence type="ECO:0000313" key="8">
    <source>
        <dbReference type="Proteomes" id="UP000800040"/>
    </source>
</evidence>
<evidence type="ECO:0000256" key="1">
    <source>
        <dbReference type="ARBA" id="ARBA00005854"/>
    </source>
</evidence>
<proteinExistence type="inferred from homology"/>
<comment type="similarity">
    <text evidence="1 4">Belongs to the D-isomer specific 2-hydroxyacid dehydrogenase family.</text>
</comment>
<sequence>MKLAMFSTQAYDVKYFEHIHGTKFTSKFELTFHPIRLTTDTALLAKDATAVCIFVNDVLGADVLRQLHSYGVRAVLLRCAGYNGVDLEAAQDLGMLVANVPGYSPESIAEFAVAQIQTLNRKTHRAFNRVRESNFSLNGLVGFTLHGKTVGIIGTGRIGVACAKILHGFGCRLLAYDPYPNEVFKQYGEFTDLDSLLAQSDIVSLHCPLMPNTKHLVNEKFLNSMKKGAMLVNTSRGGLIETKAVIAALKSNQLGSLALDVYEGEESVFYGDHSGEVIADDLLMRLLSFPNALVCGHQAFLTEESLQEIATTTLQTMDDLIEGRTCQHALTKVPKS</sequence>
<keyword evidence="2 4" id="KW-0560">Oxidoreductase</keyword>
<evidence type="ECO:0000259" key="5">
    <source>
        <dbReference type="Pfam" id="PF00389"/>
    </source>
</evidence>
<dbReference type="GO" id="GO:0008720">
    <property type="term" value="F:D-lactate dehydrogenase (NAD+) activity"/>
    <property type="evidence" value="ECO:0007669"/>
    <property type="project" value="TreeGrafter"/>
</dbReference>
<name>A0A6A5KQZ3_9PLEO</name>
<feature type="domain" description="D-isomer specific 2-hydroxyacid dehydrogenase NAD-binding" evidence="6">
    <location>
        <begin position="114"/>
        <end position="299"/>
    </location>
</feature>
<dbReference type="Gene3D" id="3.40.50.720">
    <property type="entry name" value="NAD(P)-binding Rossmann-like Domain"/>
    <property type="match status" value="2"/>
</dbReference>
<dbReference type="PROSITE" id="PS00670">
    <property type="entry name" value="D_2_HYDROXYACID_DH_2"/>
    <property type="match status" value="1"/>
</dbReference>
<accession>A0A6A5KQZ3</accession>
<dbReference type="PANTHER" id="PTHR43026">
    <property type="entry name" value="2-HYDROXYACID DEHYDROGENASE HOMOLOG 1-RELATED"/>
    <property type="match status" value="1"/>
</dbReference>
<dbReference type="CDD" id="cd12183">
    <property type="entry name" value="LDH_like_2"/>
    <property type="match status" value="1"/>
</dbReference>
<dbReference type="SUPFAM" id="SSF51735">
    <property type="entry name" value="NAD(P)-binding Rossmann-fold domains"/>
    <property type="match status" value="1"/>
</dbReference>
<reference evidence="7" key="1">
    <citation type="submission" date="2020-01" db="EMBL/GenBank/DDBJ databases">
        <authorList>
            <consortium name="DOE Joint Genome Institute"/>
            <person name="Haridas S."/>
            <person name="Albert R."/>
            <person name="Binder M."/>
            <person name="Bloem J."/>
            <person name="Labutti K."/>
            <person name="Salamov A."/>
            <person name="Andreopoulos B."/>
            <person name="Baker S.E."/>
            <person name="Barry K."/>
            <person name="Bills G."/>
            <person name="Bluhm B.H."/>
            <person name="Cannon C."/>
            <person name="Castanera R."/>
            <person name="Culley D.E."/>
            <person name="Daum C."/>
            <person name="Ezra D."/>
            <person name="Gonzalez J.B."/>
            <person name="Henrissat B."/>
            <person name="Kuo A."/>
            <person name="Liang C."/>
            <person name="Lipzen A."/>
            <person name="Lutzoni F."/>
            <person name="Magnuson J."/>
            <person name="Mondo S."/>
            <person name="Nolan M."/>
            <person name="Ohm R."/>
            <person name="Pangilinan J."/>
            <person name="Park H.-J."/>
            <person name="Ramirez L."/>
            <person name="Alfaro M."/>
            <person name="Sun H."/>
            <person name="Tritt A."/>
            <person name="Yoshinaga Y."/>
            <person name="Zwiers L.-H."/>
            <person name="Turgeon B.G."/>
            <person name="Goodwin S.B."/>
            <person name="Spatafora J.W."/>
            <person name="Crous P.W."/>
            <person name="Grigoriev I.V."/>
        </authorList>
    </citation>
    <scope>NUCLEOTIDE SEQUENCE</scope>
    <source>
        <strain evidence="7">P77</strain>
    </source>
</reference>
<dbReference type="PROSITE" id="PS00065">
    <property type="entry name" value="D_2_HYDROXYACID_DH_1"/>
    <property type="match status" value="1"/>
</dbReference>
<dbReference type="SUPFAM" id="SSF52283">
    <property type="entry name" value="Formate/glycerate dehydrogenase catalytic domain-like"/>
    <property type="match status" value="1"/>
</dbReference>
<dbReference type="PANTHER" id="PTHR43026:SF1">
    <property type="entry name" value="2-HYDROXYACID DEHYDROGENASE HOMOLOG 1-RELATED"/>
    <property type="match status" value="1"/>
</dbReference>
<dbReference type="AlphaFoldDB" id="A0A6A5KQZ3"/>
<keyword evidence="8" id="KW-1185">Reference proteome</keyword>
<dbReference type="InterPro" id="IPR036291">
    <property type="entry name" value="NAD(P)-bd_dom_sf"/>
</dbReference>
<dbReference type="GO" id="GO:0051287">
    <property type="term" value="F:NAD binding"/>
    <property type="evidence" value="ECO:0007669"/>
    <property type="project" value="InterPro"/>
</dbReference>
<dbReference type="OrthoDB" id="298012at2759"/>
<dbReference type="InterPro" id="IPR058205">
    <property type="entry name" value="D-LDH-like"/>
</dbReference>
<dbReference type="InterPro" id="IPR006140">
    <property type="entry name" value="D-isomer_DH_NAD-bd"/>
</dbReference>
<gene>
    <name evidence="7" type="ORF">BDW02DRAFT_494485</name>
</gene>
<organism evidence="7 8">
    <name type="scientific">Decorospora gaudefroyi</name>
    <dbReference type="NCBI Taxonomy" id="184978"/>
    <lineage>
        <taxon>Eukaryota</taxon>
        <taxon>Fungi</taxon>
        <taxon>Dikarya</taxon>
        <taxon>Ascomycota</taxon>
        <taxon>Pezizomycotina</taxon>
        <taxon>Dothideomycetes</taxon>
        <taxon>Pleosporomycetidae</taxon>
        <taxon>Pleosporales</taxon>
        <taxon>Pleosporineae</taxon>
        <taxon>Pleosporaceae</taxon>
        <taxon>Decorospora</taxon>
    </lineage>
</organism>
<dbReference type="Pfam" id="PF02826">
    <property type="entry name" value="2-Hacid_dh_C"/>
    <property type="match status" value="1"/>
</dbReference>